<comment type="caution">
    <text evidence="2">The sequence shown here is derived from an EMBL/GenBank/DDBJ whole genome shotgun (WGS) entry which is preliminary data.</text>
</comment>
<keyword evidence="3" id="KW-1185">Reference proteome</keyword>
<proteinExistence type="predicted"/>
<protein>
    <submittedName>
        <fullName evidence="2">Uncharacterized protein</fullName>
    </submittedName>
</protein>
<dbReference type="EMBL" id="JADGJQ010000085">
    <property type="protein sequence ID" value="KAJ3171782.1"/>
    <property type="molecule type" value="Genomic_DNA"/>
</dbReference>
<organism evidence="2 3">
    <name type="scientific">Geranomyces variabilis</name>
    <dbReference type="NCBI Taxonomy" id="109894"/>
    <lineage>
        <taxon>Eukaryota</taxon>
        <taxon>Fungi</taxon>
        <taxon>Fungi incertae sedis</taxon>
        <taxon>Chytridiomycota</taxon>
        <taxon>Chytridiomycota incertae sedis</taxon>
        <taxon>Chytridiomycetes</taxon>
        <taxon>Spizellomycetales</taxon>
        <taxon>Powellomycetaceae</taxon>
        <taxon>Geranomyces</taxon>
    </lineage>
</organism>
<evidence type="ECO:0000256" key="1">
    <source>
        <dbReference type="SAM" id="MobiDB-lite"/>
    </source>
</evidence>
<reference evidence="2" key="1">
    <citation type="submission" date="2020-05" db="EMBL/GenBank/DDBJ databases">
        <title>Phylogenomic resolution of chytrid fungi.</title>
        <authorList>
            <person name="Stajich J.E."/>
            <person name="Amses K."/>
            <person name="Simmons R."/>
            <person name="Seto K."/>
            <person name="Myers J."/>
            <person name="Bonds A."/>
            <person name="Quandt C.A."/>
            <person name="Barry K."/>
            <person name="Liu P."/>
            <person name="Grigoriev I."/>
            <person name="Longcore J.E."/>
            <person name="James T.Y."/>
        </authorList>
    </citation>
    <scope>NUCLEOTIDE SEQUENCE</scope>
    <source>
        <strain evidence="2">JEL0379</strain>
    </source>
</reference>
<dbReference type="AlphaFoldDB" id="A0AAD5TD20"/>
<name>A0AAD5TD20_9FUNG</name>
<evidence type="ECO:0000313" key="3">
    <source>
        <dbReference type="Proteomes" id="UP001212152"/>
    </source>
</evidence>
<sequence length="189" mass="21360">MLEADENYCKVSCRSRRLASKAQLSAFNAQGKHADCQAAVVGYTTKKKRAVQDSDQSRSVKKFRNSEEDADEPDAEDYDDDQTSIETRVEDENEDDVSEEDDIDTSEQDGSDHRWVLSTGKDVGQVVAAARLNIRQYAANIIRLKHISSEAVMDNATTAHLVRTLIDPMQKRWLVEEAELQMFAAGWFR</sequence>
<dbReference type="Proteomes" id="UP001212152">
    <property type="component" value="Unassembled WGS sequence"/>
</dbReference>
<feature type="compositionally biased region" description="Acidic residues" evidence="1">
    <location>
        <begin position="68"/>
        <end position="109"/>
    </location>
</feature>
<evidence type="ECO:0000313" key="2">
    <source>
        <dbReference type="EMBL" id="KAJ3171782.1"/>
    </source>
</evidence>
<gene>
    <name evidence="2" type="ORF">HDU87_008324</name>
</gene>
<feature type="region of interest" description="Disordered" evidence="1">
    <location>
        <begin position="46"/>
        <end position="114"/>
    </location>
</feature>
<accession>A0AAD5TD20</accession>